<dbReference type="EMBL" id="JAIQUM010000049">
    <property type="protein sequence ID" value="MBZ5752216.1"/>
    <property type="molecule type" value="Genomic_DNA"/>
</dbReference>
<comment type="caution">
    <text evidence="2">The sequence shown here is derived from an EMBL/GenBank/DDBJ whole genome shotgun (WGS) entry which is preliminary data.</text>
</comment>
<sequence>MIWLLVPIFIWIIALLIMALPKLVDEKLHNIKVKLNVQAELAKHSNPDESMYKNVEKNMLEMIPIQSLYLSSSLIGSILIVIGTLVLCIVLLLA</sequence>
<organism evidence="2 3">
    <name type="scientific">Metabacillus rhizolycopersici</name>
    <dbReference type="NCBI Taxonomy" id="2875709"/>
    <lineage>
        <taxon>Bacteria</taxon>
        <taxon>Bacillati</taxon>
        <taxon>Bacillota</taxon>
        <taxon>Bacilli</taxon>
        <taxon>Bacillales</taxon>
        <taxon>Bacillaceae</taxon>
        <taxon>Metabacillus</taxon>
    </lineage>
</organism>
<evidence type="ECO:0000313" key="3">
    <source>
        <dbReference type="Proteomes" id="UP001165287"/>
    </source>
</evidence>
<feature type="transmembrane region" description="Helical" evidence="1">
    <location>
        <begin position="68"/>
        <end position="93"/>
    </location>
</feature>
<gene>
    <name evidence="2" type="ORF">K9V48_18645</name>
</gene>
<accession>A0ABS7UVN4</accession>
<name>A0ABS7UVN4_9BACI</name>
<proteinExistence type="predicted"/>
<dbReference type="RefSeq" id="WP_224140680.1">
    <property type="nucleotide sequence ID" value="NZ_JAIQUM010000049.1"/>
</dbReference>
<feature type="transmembrane region" description="Helical" evidence="1">
    <location>
        <begin position="6"/>
        <end position="24"/>
    </location>
</feature>
<keyword evidence="1" id="KW-1133">Transmembrane helix</keyword>
<evidence type="ECO:0000256" key="1">
    <source>
        <dbReference type="SAM" id="Phobius"/>
    </source>
</evidence>
<dbReference type="Proteomes" id="UP001165287">
    <property type="component" value="Unassembled WGS sequence"/>
</dbReference>
<evidence type="ECO:0000313" key="2">
    <source>
        <dbReference type="EMBL" id="MBZ5752216.1"/>
    </source>
</evidence>
<keyword evidence="1" id="KW-0812">Transmembrane</keyword>
<protein>
    <submittedName>
        <fullName evidence="2">Uncharacterized protein</fullName>
    </submittedName>
</protein>
<keyword evidence="3" id="KW-1185">Reference proteome</keyword>
<reference evidence="2" key="1">
    <citation type="submission" date="2024-05" db="EMBL/GenBank/DDBJ databases">
        <title>Metabacillus sp. nov., isolated from the rhizosphere soil of tomato plants.</title>
        <authorList>
            <person name="Ma R."/>
        </authorList>
    </citation>
    <scope>NUCLEOTIDE SEQUENCE</scope>
    <source>
        <strain evidence="2">DBTR6</strain>
    </source>
</reference>
<keyword evidence="1" id="KW-0472">Membrane</keyword>